<dbReference type="PATRIC" id="fig|1618369.3.peg.38"/>
<keyword evidence="5" id="KW-0687">Ribonucleoprotein</keyword>
<dbReference type="GO" id="GO:0019843">
    <property type="term" value="F:rRNA binding"/>
    <property type="evidence" value="ECO:0007669"/>
    <property type="project" value="UniProtKB-KW"/>
</dbReference>
<evidence type="ECO:0000256" key="4">
    <source>
        <dbReference type="ARBA" id="ARBA00022980"/>
    </source>
</evidence>
<dbReference type="AlphaFoldDB" id="A0A0G1C4W4"/>
<dbReference type="Pfam" id="PF00297">
    <property type="entry name" value="Ribosomal_L3"/>
    <property type="match status" value="1"/>
</dbReference>
<dbReference type="GO" id="GO:0006412">
    <property type="term" value="P:translation"/>
    <property type="evidence" value="ECO:0007669"/>
    <property type="project" value="InterPro"/>
</dbReference>
<dbReference type="InterPro" id="IPR009000">
    <property type="entry name" value="Transl_B-barrel_sf"/>
</dbReference>
<keyword evidence="2" id="KW-0699">rRNA-binding</keyword>
<dbReference type="PANTHER" id="PTHR11229:SF16">
    <property type="entry name" value="LARGE RIBOSOMAL SUBUNIT PROTEIN UL3C"/>
    <property type="match status" value="1"/>
</dbReference>
<protein>
    <recommendedName>
        <fullName evidence="6">Large ribosomal subunit protein uL3</fullName>
    </recommendedName>
    <alternativeName>
        <fullName evidence="7">50S ribosomal protein L3</fullName>
    </alternativeName>
</protein>
<dbReference type="STRING" id="1618369.UV54_C0002G0004"/>
<sequence length="151" mass="16674">MIDQFFVTKLVTSQTFDDKGKRLVVTHLQIDPLTVNRIKLQPGELIKATGLSKGRGFSGVMKRHGFHGGPKTHGQSDRSRSPGSIGMRTTPGRVWKGKKMAGHYGMATKTIRNLKVINFDETTNILTISGTVPGHRHSLLKIHKLPKKPNA</sequence>
<comment type="caution">
    <text evidence="9">The sequence shown here is derived from an EMBL/GenBank/DDBJ whole genome shotgun (WGS) entry which is preliminary data.</text>
</comment>
<reference evidence="9 10" key="1">
    <citation type="journal article" date="2015" name="Nature">
        <title>rRNA introns, odd ribosomes, and small enigmatic genomes across a large radiation of phyla.</title>
        <authorList>
            <person name="Brown C.T."/>
            <person name="Hug L.A."/>
            <person name="Thomas B.C."/>
            <person name="Sharon I."/>
            <person name="Castelle C.J."/>
            <person name="Singh A."/>
            <person name="Wilkins M.J."/>
            <person name="Williams K.H."/>
            <person name="Banfield J.F."/>
        </authorList>
    </citation>
    <scope>NUCLEOTIDE SEQUENCE [LARGE SCALE GENOMIC DNA]</scope>
</reference>
<dbReference type="PANTHER" id="PTHR11229">
    <property type="entry name" value="50S RIBOSOMAL PROTEIN L3"/>
    <property type="match status" value="1"/>
</dbReference>
<keyword evidence="3" id="KW-0694">RNA-binding</keyword>
<evidence type="ECO:0000256" key="8">
    <source>
        <dbReference type="SAM" id="MobiDB-lite"/>
    </source>
</evidence>
<dbReference type="InterPro" id="IPR019927">
    <property type="entry name" value="Ribosomal_uL3_bac/org-type"/>
</dbReference>
<dbReference type="Gene3D" id="2.40.30.10">
    <property type="entry name" value="Translation factors"/>
    <property type="match status" value="1"/>
</dbReference>
<feature type="region of interest" description="Disordered" evidence="8">
    <location>
        <begin position="63"/>
        <end position="91"/>
    </location>
</feature>
<proteinExistence type="inferred from homology"/>
<dbReference type="GO" id="GO:0022625">
    <property type="term" value="C:cytosolic large ribosomal subunit"/>
    <property type="evidence" value="ECO:0007669"/>
    <property type="project" value="TreeGrafter"/>
</dbReference>
<evidence type="ECO:0000256" key="7">
    <source>
        <dbReference type="ARBA" id="ARBA00035457"/>
    </source>
</evidence>
<evidence type="ECO:0000313" key="10">
    <source>
        <dbReference type="Proteomes" id="UP000034213"/>
    </source>
</evidence>
<evidence type="ECO:0000256" key="1">
    <source>
        <dbReference type="ARBA" id="ARBA00006540"/>
    </source>
</evidence>
<evidence type="ECO:0000256" key="3">
    <source>
        <dbReference type="ARBA" id="ARBA00022884"/>
    </source>
</evidence>
<name>A0A0G1C4W4_9BACT</name>
<dbReference type="InterPro" id="IPR000597">
    <property type="entry name" value="Ribosomal_uL3"/>
</dbReference>
<evidence type="ECO:0000256" key="6">
    <source>
        <dbReference type="ARBA" id="ARBA00035243"/>
    </source>
</evidence>
<evidence type="ECO:0000256" key="5">
    <source>
        <dbReference type="ARBA" id="ARBA00023274"/>
    </source>
</evidence>
<evidence type="ECO:0000256" key="2">
    <source>
        <dbReference type="ARBA" id="ARBA00022730"/>
    </source>
</evidence>
<dbReference type="SUPFAM" id="SSF50447">
    <property type="entry name" value="Translation proteins"/>
    <property type="match status" value="1"/>
</dbReference>
<evidence type="ECO:0000313" key="9">
    <source>
        <dbReference type="EMBL" id="KKS80592.1"/>
    </source>
</evidence>
<dbReference type="GO" id="GO:0003735">
    <property type="term" value="F:structural constituent of ribosome"/>
    <property type="evidence" value="ECO:0007669"/>
    <property type="project" value="InterPro"/>
</dbReference>
<accession>A0A0G1C4W4</accession>
<gene>
    <name evidence="9" type="ORF">UV54_C0002G0004</name>
</gene>
<dbReference type="Proteomes" id="UP000034213">
    <property type="component" value="Unassembled WGS sequence"/>
</dbReference>
<keyword evidence="4 9" id="KW-0689">Ribosomal protein</keyword>
<dbReference type="FunFam" id="2.40.30.10:FF:000004">
    <property type="entry name" value="50S ribosomal protein L3"/>
    <property type="match status" value="1"/>
</dbReference>
<comment type="similarity">
    <text evidence="1">Belongs to the universal ribosomal protein uL3 family.</text>
</comment>
<dbReference type="EMBL" id="LCEW01000002">
    <property type="protein sequence ID" value="KKS80592.1"/>
    <property type="molecule type" value="Genomic_DNA"/>
</dbReference>
<organism evidence="9 10">
    <name type="scientific">Candidatus Beckwithbacteria bacterium GW2011_GWA2_43_10</name>
    <dbReference type="NCBI Taxonomy" id="1618369"/>
    <lineage>
        <taxon>Bacteria</taxon>
        <taxon>Candidatus Beckwithiibacteriota</taxon>
    </lineage>
</organism>